<keyword evidence="4 15" id="KW-0560">Oxidoreductase</keyword>
<comment type="function">
    <text evidence="7">Catalyzes the formation of sulfite from adenosine 5'-phosphosulfate (APS) using thioredoxin as an electron donor.</text>
</comment>
<dbReference type="NCBIfam" id="NF002537">
    <property type="entry name" value="PRK02090.1"/>
    <property type="match status" value="1"/>
</dbReference>
<dbReference type="GO" id="GO:0019344">
    <property type="term" value="P:cysteine biosynthetic process"/>
    <property type="evidence" value="ECO:0007669"/>
    <property type="project" value="InterPro"/>
</dbReference>
<keyword evidence="2" id="KW-0963">Cytoplasm</keyword>
<dbReference type="GO" id="GO:0004604">
    <property type="term" value="F:phosphoadenylyl-sulfate reductase (thioredoxin) activity"/>
    <property type="evidence" value="ECO:0007669"/>
    <property type="project" value="InterPro"/>
</dbReference>
<dbReference type="GO" id="GO:0046872">
    <property type="term" value="F:metal ion binding"/>
    <property type="evidence" value="ECO:0007669"/>
    <property type="project" value="UniProtKB-KW"/>
</dbReference>
<comment type="catalytic activity">
    <reaction evidence="13">
        <text>[thioredoxin]-disulfide + sulfite + AMP + 2 H(+) = adenosine 5'-phosphosulfate + [thioredoxin]-dithiol</text>
        <dbReference type="Rhea" id="RHEA:21976"/>
        <dbReference type="Rhea" id="RHEA-COMP:10698"/>
        <dbReference type="Rhea" id="RHEA-COMP:10700"/>
        <dbReference type="ChEBI" id="CHEBI:15378"/>
        <dbReference type="ChEBI" id="CHEBI:17359"/>
        <dbReference type="ChEBI" id="CHEBI:29950"/>
        <dbReference type="ChEBI" id="CHEBI:50058"/>
        <dbReference type="ChEBI" id="CHEBI:58243"/>
        <dbReference type="ChEBI" id="CHEBI:456215"/>
        <dbReference type="EC" id="1.8.4.10"/>
    </reaction>
</comment>
<gene>
    <name evidence="15" type="ORF">MGWOODY_Tha2613</name>
</gene>
<evidence type="ECO:0000256" key="12">
    <source>
        <dbReference type="ARBA" id="ARBA00032041"/>
    </source>
</evidence>
<dbReference type="InterPro" id="IPR004511">
    <property type="entry name" value="PAPS/APS_Rdtase"/>
</dbReference>
<feature type="domain" description="Phosphoadenosine phosphosulphate reductase" evidence="14">
    <location>
        <begin position="33"/>
        <end position="208"/>
    </location>
</feature>
<protein>
    <recommendedName>
        <fullName evidence="10">Adenosine 5'-phosphosulfate reductase</fullName>
        <ecNumber evidence="9">1.8.4.10</ecNumber>
    </recommendedName>
    <alternativeName>
        <fullName evidence="12">5'-adenylylsulfate reductase</fullName>
    </alternativeName>
    <alternativeName>
        <fullName evidence="11">Thioredoxin-dependent 5'-adenylylsulfate reductase</fullName>
    </alternativeName>
</protein>
<comment type="pathway">
    <text evidence="8">Sulfur metabolism; hydrogen sulfide biosynthesis; sulfite from sulfate.</text>
</comment>
<organism evidence="15">
    <name type="scientific">hydrothermal vent metagenome</name>
    <dbReference type="NCBI Taxonomy" id="652676"/>
    <lineage>
        <taxon>unclassified sequences</taxon>
        <taxon>metagenomes</taxon>
        <taxon>ecological metagenomes</taxon>
    </lineage>
</organism>
<evidence type="ECO:0000256" key="5">
    <source>
        <dbReference type="ARBA" id="ARBA00023004"/>
    </source>
</evidence>
<dbReference type="SUPFAM" id="SSF52402">
    <property type="entry name" value="Adenine nucleotide alpha hydrolases-like"/>
    <property type="match status" value="1"/>
</dbReference>
<evidence type="ECO:0000256" key="7">
    <source>
        <dbReference type="ARBA" id="ARBA00024298"/>
    </source>
</evidence>
<accession>A0A160TDN0</accession>
<keyword evidence="5" id="KW-0408">Iron</keyword>
<dbReference type="InterPro" id="IPR011798">
    <property type="entry name" value="APS_reductase"/>
</dbReference>
<dbReference type="CDD" id="cd23945">
    <property type="entry name" value="PAPS_reductase"/>
    <property type="match status" value="1"/>
</dbReference>
<sequence>MNNDLKALNEAFTDKRPKDLIRHALEQHSAIGVSFSGAEDVILVDMAVKLNANVDIFTLDTGRLHPETYEFIEKVRSHYGIKIDIRTPEQQALQTFVREKGLFSFYEDGHQECCGVRKIAPLKAKLATLDAWITGQRRDQSPGTRNDVNLIEIDSAFQGANGELTKYNPLALWTSAQVWEYIKIFDVPFNSLHQQGFVSIGCQPCTRATLPNQHEREGRWWWEGASHKECGLHAGNIISKG</sequence>
<reference evidence="15" key="1">
    <citation type="submission" date="2015-10" db="EMBL/GenBank/DDBJ databases">
        <authorList>
            <person name="Gilbert D.G."/>
        </authorList>
    </citation>
    <scope>NUCLEOTIDE SEQUENCE</scope>
</reference>
<evidence type="ECO:0000256" key="11">
    <source>
        <dbReference type="ARBA" id="ARBA00030894"/>
    </source>
</evidence>
<evidence type="ECO:0000256" key="13">
    <source>
        <dbReference type="ARBA" id="ARBA00048441"/>
    </source>
</evidence>
<dbReference type="PIRSF" id="PIRSF000857">
    <property type="entry name" value="PAPS_reductase"/>
    <property type="match status" value="1"/>
</dbReference>
<name>A0A160TDN0_9ZZZZ</name>
<dbReference type="AlphaFoldDB" id="A0A160TDN0"/>
<comment type="cofactor">
    <cofactor evidence="1">
        <name>[4Fe-4S] cluster</name>
        <dbReference type="ChEBI" id="CHEBI:49883"/>
    </cofactor>
</comment>
<evidence type="ECO:0000256" key="10">
    <source>
        <dbReference type="ARBA" id="ARBA00029514"/>
    </source>
</evidence>
<dbReference type="Gene3D" id="3.40.50.620">
    <property type="entry name" value="HUPs"/>
    <property type="match status" value="1"/>
</dbReference>
<evidence type="ECO:0000256" key="2">
    <source>
        <dbReference type="ARBA" id="ARBA00022490"/>
    </source>
</evidence>
<dbReference type="EMBL" id="CZQC01000069">
    <property type="protein sequence ID" value="CUS42640.1"/>
    <property type="molecule type" value="Genomic_DNA"/>
</dbReference>
<evidence type="ECO:0000256" key="9">
    <source>
        <dbReference type="ARBA" id="ARBA00024386"/>
    </source>
</evidence>
<dbReference type="NCBIfam" id="TIGR02055">
    <property type="entry name" value="APS_reductase"/>
    <property type="match status" value="1"/>
</dbReference>
<dbReference type="GO" id="GO:0019379">
    <property type="term" value="P:sulfate assimilation, phosphoadenylyl sulfate reduction by phosphoadenylyl-sulfate reductase (thioredoxin)"/>
    <property type="evidence" value="ECO:0007669"/>
    <property type="project" value="InterPro"/>
</dbReference>
<dbReference type="EC" id="1.8.4.10" evidence="9"/>
<dbReference type="PANTHER" id="PTHR46482">
    <property type="entry name" value="5'-ADENYLYLSULFATE REDUCTASE 3, CHLOROPLASTIC"/>
    <property type="match status" value="1"/>
</dbReference>
<dbReference type="InterPro" id="IPR002500">
    <property type="entry name" value="PAPS_reduct_dom"/>
</dbReference>
<evidence type="ECO:0000259" key="14">
    <source>
        <dbReference type="Pfam" id="PF01507"/>
    </source>
</evidence>
<dbReference type="GO" id="GO:0043866">
    <property type="term" value="F:adenylyl-sulfate reductase (thioredoxin) activity"/>
    <property type="evidence" value="ECO:0007669"/>
    <property type="project" value="UniProtKB-EC"/>
</dbReference>
<dbReference type="HAMAP" id="MF_00063">
    <property type="entry name" value="CysH"/>
    <property type="match status" value="1"/>
</dbReference>
<evidence type="ECO:0000256" key="8">
    <source>
        <dbReference type="ARBA" id="ARBA00024327"/>
    </source>
</evidence>
<evidence type="ECO:0000256" key="6">
    <source>
        <dbReference type="ARBA" id="ARBA00023014"/>
    </source>
</evidence>
<dbReference type="PANTHER" id="PTHR46482:SF9">
    <property type="entry name" value="5'-ADENYLYLSULFATE REDUCTASE 1, CHLOROPLASTIC"/>
    <property type="match status" value="1"/>
</dbReference>
<evidence type="ECO:0000256" key="1">
    <source>
        <dbReference type="ARBA" id="ARBA00001966"/>
    </source>
</evidence>
<dbReference type="InterPro" id="IPR014729">
    <property type="entry name" value="Rossmann-like_a/b/a_fold"/>
</dbReference>
<keyword evidence="3" id="KW-0479">Metal-binding</keyword>
<evidence type="ECO:0000256" key="3">
    <source>
        <dbReference type="ARBA" id="ARBA00022723"/>
    </source>
</evidence>
<evidence type="ECO:0000256" key="4">
    <source>
        <dbReference type="ARBA" id="ARBA00023002"/>
    </source>
</evidence>
<dbReference type="Pfam" id="PF01507">
    <property type="entry name" value="PAPS_reduct"/>
    <property type="match status" value="1"/>
</dbReference>
<dbReference type="GO" id="GO:0051536">
    <property type="term" value="F:iron-sulfur cluster binding"/>
    <property type="evidence" value="ECO:0007669"/>
    <property type="project" value="UniProtKB-KW"/>
</dbReference>
<evidence type="ECO:0000313" key="15">
    <source>
        <dbReference type="EMBL" id="CUS42640.1"/>
    </source>
</evidence>
<keyword evidence="6" id="KW-0411">Iron-sulfur</keyword>
<proteinExistence type="inferred from homology"/>